<evidence type="ECO:0000256" key="4">
    <source>
        <dbReference type="ARBA" id="ARBA00022563"/>
    </source>
</evidence>
<evidence type="ECO:0000256" key="7">
    <source>
        <dbReference type="PIRNR" id="PIRNR000194"/>
    </source>
</evidence>
<evidence type="ECO:0000256" key="5">
    <source>
        <dbReference type="ARBA" id="ARBA00022857"/>
    </source>
</evidence>
<comment type="pathway">
    <text evidence="1 7">Cofactor biosynthesis; tetrahydrofolate biosynthesis; 5,6,7,8-tetrahydrofolate from 7,8-dihydrofolate: step 1/1.</text>
</comment>
<evidence type="ECO:0000256" key="6">
    <source>
        <dbReference type="ARBA" id="ARBA00023002"/>
    </source>
</evidence>
<dbReference type="GO" id="GO:0046452">
    <property type="term" value="P:dihydrofolate metabolic process"/>
    <property type="evidence" value="ECO:0007669"/>
    <property type="project" value="TreeGrafter"/>
</dbReference>
<name>A0A1S6INI5_9LACT</name>
<dbReference type="Pfam" id="PF00186">
    <property type="entry name" value="DHFR_1"/>
    <property type="match status" value="1"/>
</dbReference>
<proteinExistence type="inferred from homology"/>
<dbReference type="EC" id="1.5.1.3" evidence="3 7"/>
<dbReference type="InterPro" id="IPR024072">
    <property type="entry name" value="DHFR-like_dom_sf"/>
</dbReference>
<dbReference type="InterPro" id="IPR017925">
    <property type="entry name" value="DHFR_CS"/>
</dbReference>
<dbReference type="GO" id="GO:0005829">
    <property type="term" value="C:cytosol"/>
    <property type="evidence" value="ECO:0007669"/>
    <property type="project" value="TreeGrafter"/>
</dbReference>
<dbReference type="PIRSF" id="PIRSF000194">
    <property type="entry name" value="DHFR"/>
    <property type="match status" value="1"/>
</dbReference>
<dbReference type="InterPro" id="IPR001796">
    <property type="entry name" value="DHFR_dom"/>
</dbReference>
<dbReference type="GO" id="GO:0006730">
    <property type="term" value="P:one-carbon metabolic process"/>
    <property type="evidence" value="ECO:0007669"/>
    <property type="project" value="UniProtKB-KW"/>
</dbReference>
<evidence type="ECO:0000259" key="9">
    <source>
        <dbReference type="PROSITE" id="PS51330"/>
    </source>
</evidence>
<evidence type="ECO:0000256" key="1">
    <source>
        <dbReference type="ARBA" id="ARBA00004903"/>
    </source>
</evidence>
<keyword evidence="6 7" id="KW-0560">Oxidoreductase</keyword>
<dbReference type="PROSITE" id="PS00075">
    <property type="entry name" value="DHFR_1"/>
    <property type="match status" value="1"/>
</dbReference>
<evidence type="ECO:0000256" key="2">
    <source>
        <dbReference type="ARBA" id="ARBA00009539"/>
    </source>
</evidence>
<evidence type="ECO:0000313" key="10">
    <source>
        <dbReference type="EMBL" id="AQS53088.1"/>
    </source>
</evidence>
<feature type="domain" description="DHFR" evidence="9">
    <location>
        <begin position="1"/>
        <end position="156"/>
    </location>
</feature>
<dbReference type="OrthoDB" id="9804315at2"/>
<dbReference type="EMBL" id="CP019728">
    <property type="protein sequence ID" value="AQS53088.1"/>
    <property type="molecule type" value="Genomic_DNA"/>
</dbReference>
<dbReference type="STRING" id="708126.BW727_100695"/>
<keyword evidence="11" id="KW-1185">Reference proteome</keyword>
<comment type="catalytic activity">
    <reaction evidence="7">
        <text>(6S)-5,6,7,8-tetrahydrofolate + NADP(+) = 7,8-dihydrofolate + NADPH + H(+)</text>
        <dbReference type="Rhea" id="RHEA:15009"/>
        <dbReference type="ChEBI" id="CHEBI:15378"/>
        <dbReference type="ChEBI" id="CHEBI:57451"/>
        <dbReference type="ChEBI" id="CHEBI:57453"/>
        <dbReference type="ChEBI" id="CHEBI:57783"/>
        <dbReference type="ChEBI" id="CHEBI:58349"/>
        <dbReference type="EC" id="1.5.1.3"/>
    </reaction>
</comment>
<dbReference type="Proteomes" id="UP000188993">
    <property type="component" value="Chromosome"/>
</dbReference>
<dbReference type="KEGG" id="jda:BW727_100695"/>
<dbReference type="AlphaFoldDB" id="A0A1S6INI5"/>
<reference evidence="10 11" key="1">
    <citation type="journal article" date="2014" name="Int. J. Syst. Evol. Microbiol.">
        <title>Jeotgalibaca dankookensis gen. nov., sp. nov., a member of the family Carnobacteriaceae, isolated from seujeot (Korean traditional food).</title>
        <authorList>
            <person name="Lee D.G."/>
            <person name="Trujillo M.E."/>
            <person name="Kang H."/>
            <person name="Ahn T.Y."/>
        </authorList>
    </citation>
    <scope>NUCLEOTIDE SEQUENCE [LARGE SCALE GENOMIC DNA]</scope>
    <source>
        <strain evidence="10 11">EX-07</strain>
    </source>
</reference>
<dbReference type="PRINTS" id="PR00070">
    <property type="entry name" value="DHFR"/>
</dbReference>
<dbReference type="GO" id="GO:0050661">
    <property type="term" value="F:NADP binding"/>
    <property type="evidence" value="ECO:0007669"/>
    <property type="project" value="InterPro"/>
</dbReference>
<dbReference type="UniPathway" id="UPA00077">
    <property type="reaction ID" value="UER00158"/>
</dbReference>
<dbReference type="GO" id="GO:0046654">
    <property type="term" value="P:tetrahydrofolate biosynthetic process"/>
    <property type="evidence" value="ECO:0007669"/>
    <property type="project" value="UniProtKB-UniPathway"/>
</dbReference>
<keyword evidence="5 7" id="KW-0521">NADP</keyword>
<evidence type="ECO:0000313" key="11">
    <source>
        <dbReference type="Proteomes" id="UP000188993"/>
    </source>
</evidence>
<dbReference type="PANTHER" id="PTHR48069">
    <property type="entry name" value="DIHYDROFOLATE REDUCTASE"/>
    <property type="match status" value="1"/>
</dbReference>
<gene>
    <name evidence="10" type="primary">dfrA</name>
    <name evidence="10" type="ORF">BW727_100695</name>
</gene>
<dbReference type="CDD" id="cd00209">
    <property type="entry name" value="DHFR"/>
    <property type="match status" value="1"/>
</dbReference>
<dbReference type="Gene3D" id="3.40.430.10">
    <property type="entry name" value="Dihydrofolate Reductase, subunit A"/>
    <property type="match status" value="1"/>
</dbReference>
<organism evidence="10 11">
    <name type="scientific">Jeotgalibaca dankookensis</name>
    <dbReference type="NCBI Taxonomy" id="708126"/>
    <lineage>
        <taxon>Bacteria</taxon>
        <taxon>Bacillati</taxon>
        <taxon>Bacillota</taxon>
        <taxon>Bacilli</taxon>
        <taxon>Lactobacillales</taxon>
        <taxon>Carnobacteriaceae</taxon>
        <taxon>Jeotgalibaca</taxon>
    </lineage>
</organism>
<dbReference type="SUPFAM" id="SSF53597">
    <property type="entry name" value="Dihydrofolate reductase-like"/>
    <property type="match status" value="1"/>
</dbReference>
<dbReference type="PROSITE" id="PS51330">
    <property type="entry name" value="DHFR_2"/>
    <property type="match status" value="1"/>
</dbReference>
<comment type="function">
    <text evidence="7">Key enzyme in folate metabolism. Catalyzes an essential reaction for de novo glycine and purine synthesis, and for DNA precursor synthesis.</text>
</comment>
<comment type="similarity">
    <text evidence="2 7 8">Belongs to the dihydrofolate reductase family.</text>
</comment>
<dbReference type="PANTHER" id="PTHR48069:SF3">
    <property type="entry name" value="DIHYDROFOLATE REDUCTASE"/>
    <property type="match status" value="1"/>
</dbReference>
<protein>
    <recommendedName>
        <fullName evidence="3 7">Dihydrofolate reductase</fullName>
        <ecNumber evidence="3 7">1.5.1.3</ecNumber>
    </recommendedName>
</protein>
<dbReference type="GO" id="GO:0004146">
    <property type="term" value="F:dihydrofolate reductase activity"/>
    <property type="evidence" value="ECO:0007669"/>
    <property type="project" value="UniProtKB-EC"/>
</dbReference>
<evidence type="ECO:0000256" key="8">
    <source>
        <dbReference type="RuleBase" id="RU004474"/>
    </source>
</evidence>
<dbReference type="GO" id="GO:0046655">
    <property type="term" value="P:folic acid metabolic process"/>
    <property type="evidence" value="ECO:0007669"/>
    <property type="project" value="TreeGrafter"/>
</dbReference>
<dbReference type="InterPro" id="IPR012259">
    <property type="entry name" value="DHFR"/>
</dbReference>
<keyword evidence="4 7" id="KW-0554">One-carbon metabolism</keyword>
<accession>A0A1S6INI5</accession>
<evidence type="ECO:0000256" key="3">
    <source>
        <dbReference type="ARBA" id="ARBA00012856"/>
    </source>
</evidence>
<dbReference type="RefSeq" id="WP_062470500.1">
    <property type="nucleotide sequence ID" value="NZ_BBYN01000020.1"/>
</dbReference>
<sequence length="157" mass="18399">MIILIWAEDETGAIGKDGHLPWRLPNDMRFFKETTTGHAIVMGRKTFQSMNERPLPNRDNYVLTRQADYKKSGVHIIQDIKDLPHERDVYVIGGSEIYKLFLPMADVLIRTKIVGDFSGDTFFPEVDWNQWQLTEEIIGQEDDRNKYAHSFQTFHRK</sequence>